<dbReference type="Proteomes" id="UP000275356">
    <property type="component" value="Unassembled WGS sequence"/>
</dbReference>
<protein>
    <recommendedName>
        <fullName evidence="3">Alpha/beta hydrolase family protein</fullName>
    </recommendedName>
</protein>
<dbReference type="InterPro" id="IPR029058">
    <property type="entry name" value="AB_hydrolase_fold"/>
</dbReference>
<dbReference type="SUPFAM" id="SSF53474">
    <property type="entry name" value="alpha/beta-Hydrolases"/>
    <property type="match status" value="1"/>
</dbReference>
<evidence type="ECO:0000313" key="1">
    <source>
        <dbReference type="EMBL" id="ROR95836.1"/>
    </source>
</evidence>
<dbReference type="AlphaFoldDB" id="A0A3N2D7R5"/>
<sequence>MRVAAAWADDYRYILGVQLRARLAPEPPRELLEGDRVPILLLPGIYESWYYLEPLARLLNGRGHPVVAVPELGRNVSGLAESGRVVAARLRVAGTRDLVVLGHSKGGLVGKELMLGRLGDRVRGMVTINTPFAGSTRARWFPGGPVRALSDRDLAIRDLSRRRDADHRIVSIYAAFDPHVPGGSFLAGARNVRVDAVGHFRIVGHPDVRRAVLDAVARFDTAGT</sequence>
<proteinExistence type="predicted"/>
<dbReference type="EMBL" id="RKHQ01000001">
    <property type="protein sequence ID" value="ROR95836.1"/>
    <property type="molecule type" value="Genomic_DNA"/>
</dbReference>
<accession>A0A3N2D7R5</accession>
<keyword evidence="2" id="KW-1185">Reference proteome</keyword>
<organism evidence="1 2">
    <name type="scientific">Salana multivorans</name>
    <dbReference type="NCBI Taxonomy" id="120377"/>
    <lineage>
        <taxon>Bacteria</taxon>
        <taxon>Bacillati</taxon>
        <taxon>Actinomycetota</taxon>
        <taxon>Actinomycetes</taxon>
        <taxon>Micrococcales</taxon>
        <taxon>Beutenbergiaceae</taxon>
        <taxon>Salana</taxon>
    </lineage>
</organism>
<evidence type="ECO:0008006" key="3">
    <source>
        <dbReference type="Google" id="ProtNLM"/>
    </source>
</evidence>
<gene>
    <name evidence="1" type="ORF">EDD28_0398</name>
</gene>
<reference evidence="1 2" key="1">
    <citation type="submission" date="2018-11" db="EMBL/GenBank/DDBJ databases">
        <title>Sequencing the genomes of 1000 actinobacteria strains.</title>
        <authorList>
            <person name="Klenk H.-P."/>
        </authorList>
    </citation>
    <scope>NUCLEOTIDE SEQUENCE [LARGE SCALE GENOMIC DNA]</scope>
    <source>
        <strain evidence="1 2">DSM 13521</strain>
    </source>
</reference>
<dbReference type="Gene3D" id="3.40.50.1820">
    <property type="entry name" value="alpha/beta hydrolase"/>
    <property type="match status" value="1"/>
</dbReference>
<name>A0A3N2D7R5_9MICO</name>
<evidence type="ECO:0000313" key="2">
    <source>
        <dbReference type="Proteomes" id="UP000275356"/>
    </source>
</evidence>
<comment type="caution">
    <text evidence="1">The sequence shown here is derived from an EMBL/GenBank/DDBJ whole genome shotgun (WGS) entry which is preliminary data.</text>
</comment>